<dbReference type="PANTHER" id="PTHR45711">
    <property type="entry name" value="CHLORIDE CHANNEL PROTEIN"/>
    <property type="match status" value="1"/>
</dbReference>
<evidence type="ECO:0000256" key="8">
    <source>
        <dbReference type="SAM" id="Phobius"/>
    </source>
</evidence>
<dbReference type="Gene3D" id="1.10.3080.10">
    <property type="entry name" value="Clc chloride channel"/>
    <property type="match status" value="1"/>
</dbReference>
<keyword evidence="11" id="KW-1185">Reference proteome</keyword>
<dbReference type="AlphaFoldDB" id="A0A8J8SCQ4"/>
<dbReference type="InterPro" id="IPR001807">
    <property type="entry name" value="ClC"/>
</dbReference>
<dbReference type="InterPro" id="IPR006037">
    <property type="entry name" value="RCK_C"/>
</dbReference>
<dbReference type="SUPFAM" id="SSF116726">
    <property type="entry name" value="TrkA C-terminal domain-like"/>
    <property type="match status" value="1"/>
</dbReference>
<dbReference type="Pfam" id="PF02080">
    <property type="entry name" value="TrkA_C"/>
    <property type="match status" value="1"/>
</dbReference>
<feature type="transmembrane region" description="Helical" evidence="8">
    <location>
        <begin position="233"/>
        <end position="253"/>
    </location>
</feature>
<evidence type="ECO:0000313" key="10">
    <source>
        <dbReference type="EMBL" id="QUH29919.1"/>
    </source>
</evidence>
<dbReference type="KEGG" id="vgu:HYG85_13765"/>
<feature type="transmembrane region" description="Helical" evidence="8">
    <location>
        <begin position="162"/>
        <end position="187"/>
    </location>
</feature>
<evidence type="ECO:0000256" key="7">
    <source>
        <dbReference type="ARBA" id="ARBA00023214"/>
    </source>
</evidence>
<evidence type="ECO:0000313" key="11">
    <source>
        <dbReference type="Proteomes" id="UP000677305"/>
    </source>
</evidence>
<keyword evidence="3 8" id="KW-0812">Transmembrane</keyword>
<evidence type="ECO:0000256" key="3">
    <source>
        <dbReference type="ARBA" id="ARBA00022692"/>
    </source>
</evidence>
<keyword evidence="5" id="KW-0406">Ion transport</keyword>
<feature type="transmembrane region" description="Helical" evidence="8">
    <location>
        <begin position="24"/>
        <end position="46"/>
    </location>
</feature>
<accession>A0A8J8SCQ4</accession>
<gene>
    <name evidence="10" type="ORF">HYG85_13765</name>
</gene>
<dbReference type="Proteomes" id="UP000677305">
    <property type="component" value="Chromosome"/>
</dbReference>
<evidence type="ECO:0000256" key="4">
    <source>
        <dbReference type="ARBA" id="ARBA00022989"/>
    </source>
</evidence>
<feature type="transmembrane region" description="Helical" evidence="8">
    <location>
        <begin position="193"/>
        <end position="212"/>
    </location>
</feature>
<feature type="domain" description="RCK C-terminal" evidence="9">
    <location>
        <begin position="439"/>
        <end position="522"/>
    </location>
</feature>
<sequence>MLNLSNNNKTTDTLNHWYTLDLKVILEGIIIGFITGLIIVSYRVCLSHADEIRDKAYEFMSGKTAMIILWFVLLIVVGIILGWLVKKYPMIKGSGIPQIKGFLVRQLNISWLKELVLKFFGGILSIGFGLSLGREGPSVQMGATAGLGFSRIFKRFHLEEKYLVTAGASAGLAAAFNAPLAGVIFALEELHRNFSPIILMCAMGASITADFVSSNFFGLKPIFDFTNLEILPLKYYLMIVGLGIIAAVLGKLFNNLLLFASKHIDGSKKIKSIYKPVIPLLISGILGFTIPSILGGGHELIVRLTNESMLIKVLIVLFILKLLFTVISYGSGVPGGIFLPVLVLGALIGKAYGQVCVSIFNIDEVYILNFITLAMAAYFTAIVKAPITGSILVTEMTGSFSHLLPLITICLVAQVVTGVINSGAIYDLLLEKLLKNKKGNYMKEAGEKKVILEIPVMFGSEIEHSKIKNITWPSNCLVVGIRRGEKELIPNGEYKIYAGDFLIILTDSNDADTMKLELLDMATVE</sequence>
<dbReference type="InterPro" id="IPR014743">
    <property type="entry name" value="Cl-channel_core"/>
</dbReference>
<dbReference type="Pfam" id="PF00654">
    <property type="entry name" value="Voltage_CLC"/>
    <property type="match status" value="1"/>
</dbReference>
<evidence type="ECO:0000256" key="5">
    <source>
        <dbReference type="ARBA" id="ARBA00023065"/>
    </source>
</evidence>
<dbReference type="InterPro" id="IPR036721">
    <property type="entry name" value="RCK_C_sf"/>
</dbReference>
<feature type="transmembrane region" description="Helical" evidence="8">
    <location>
        <begin position="403"/>
        <end position="429"/>
    </location>
</feature>
<dbReference type="GO" id="GO:0008324">
    <property type="term" value="F:monoatomic cation transmembrane transporter activity"/>
    <property type="evidence" value="ECO:0007669"/>
    <property type="project" value="InterPro"/>
</dbReference>
<keyword evidence="4 8" id="KW-1133">Transmembrane helix</keyword>
<dbReference type="SUPFAM" id="SSF81340">
    <property type="entry name" value="Clc chloride channel"/>
    <property type="match status" value="1"/>
</dbReference>
<feature type="transmembrane region" description="Helical" evidence="8">
    <location>
        <begin position="365"/>
        <end position="383"/>
    </location>
</feature>
<evidence type="ECO:0000259" key="9">
    <source>
        <dbReference type="PROSITE" id="PS51202"/>
    </source>
</evidence>
<proteinExistence type="predicted"/>
<dbReference type="Gene3D" id="3.30.70.1450">
    <property type="entry name" value="Regulator of K+ conductance, C-terminal domain"/>
    <property type="match status" value="1"/>
</dbReference>
<feature type="transmembrane region" description="Helical" evidence="8">
    <location>
        <begin position="309"/>
        <end position="329"/>
    </location>
</feature>
<organism evidence="10 11">
    <name type="scientific">Vallitalea guaymasensis</name>
    <dbReference type="NCBI Taxonomy" id="1185412"/>
    <lineage>
        <taxon>Bacteria</taxon>
        <taxon>Bacillati</taxon>
        <taxon>Bacillota</taxon>
        <taxon>Clostridia</taxon>
        <taxon>Lachnospirales</taxon>
        <taxon>Vallitaleaceae</taxon>
        <taxon>Vallitalea</taxon>
    </lineage>
</organism>
<feature type="transmembrane region" description="Helical" evidence="8">
    <location>
        <begin position="67"/>
        <end position="85"/>
    </location>
</feature>
<feature type="transmembrane region" description="Helical" evidence="8">
    <location>
        <begin position="335"/>
        <end position="353"/>
    </location>
</feature>
<name>A0A8J8SCQ4_9FIRM</name>
<protein>
    <submittedName>
        <fullName evidence="10">ClC family H(+)/Cl(-) exchange transporter</fullName>
    </submittedName>
</protein>
<dbReference type="GO" id="GO:0005886">
    <property type="term" value="C:plasma membrane"/>
    <property type="evidence" value="ECO:0007669"/>
    <property type="project" value="TreeGrafter"/>
</dbReference>
<dbReference type="PROSITE" id="PS51202">
    <property type="entry name" value="RCK_C"/>
    <property type="match status" value="1"/>
</dbReference>
<keyword evidence="7" id="KW-0868">Chloride</keyword>
<dbReference type="PANTHER" id="PTHR45711:SF6">
    <property type="entry name" value="CHLORIDE CHANNEL PROTEIN"/>
    <property type="match status" value="1"/>
</dbReference>
<evidence type="ECO:0000256" key="2">
    <source>
        <dbReference type="ARBA" id="ARBA00022448"/>
    </source>
</evidence>
<comment type="subcellular location">
    <subcellularLocation>
        <location evidence="1">Membrane</location>
        <topology evidence="1">Multi-pass membrane protein</topology>
    </subcellularLocation>
</comment>
<dbReference type="CDD" id="cd01031">
    <property type="entry name" value="EriC"/>
    <property type="match status" value="1"/>
</dbReference>
<reference evidence="10 11" key="1">
    <citation type="submission" date="2020-07" db="EMBL/GenBank/DDBJ databases">
        <title>Vallitalea guaymasensis genome.</title>
        <authorList>
            <person name="Postec A."/>
        </authorList>
    </citation>
    <scope>NUCLEOTIDE SEQUENCE [LARGE SCALE GENOMIC DNA]</scope>
    <source>
        <strain evidence="10 11">Ra1766G1</strain>
    </source>
</reference>
<dbReference type="EMBL" id="CP058561">
    <property type="protein sequence ID" value="QUH29919.1"/>
    <property type="molecule type" value="Genomic_DNA"/>
</dbReference>
<dbReference type="PRINTS" id="PR00762">
    <property type="entry name" value="CLCHANNEL"/>
</dbReference>
<evidence type="ECO:0000256" key="1">
    <source>
        <dbReference type="ARBA" id="ARBA00004141"/>
    </source>
</evidence>
<dbReference type="GO" id="GO:0006813">
    <property type="term" value="P:potassium ion transport"/>
    <property type="evidence" value="ECO:0007669"/>
    <property type="project" value="InterPro"/>
</dbReference>
<evidence type="ECO:0000256" key="6">
    <source>
        <dbReference type="ARBA" id="ARBA00023136"/>
    </source>
</evidence>
<dbReference type="GO" id="GO:0005247">
    <property type="term" value="F:voltage-gated chloride channel activity"/>
    <property type="evidence" value="ECO:0007669"/>
    <property type="project" value="TreeGrafter"/>
</dbReference>
<feature type="transmembrane region" description="Helical" evidence="8">
    <location>
        <begin position="273"/>
        <end position="297"/>
    </location>
</feature>
<keyword evidence="6 8" id="KW-0472">Membrane</keyword>
<keyword evidence="2" id="KW-0813">Transport</keyword>